<sequence length="369" mass="41340">TTPASAHTLAHNGLGNALKQQGKLDEAIANYQQSIRLDPNFAYPYNGLGNALKQQGKLDEAIANYRRAIRLDPKNPYPYNGLGNALKRQGKLDEAIAEYKRSIALDSNYVTAQNNLKEAERLLALRRNPQTLAIGDQKYLPSEEEEPLVKVLRSTARIIAKVSEDNSIGTGWVVKRQSNTVWIVTNRHVISDRQSKRPSDKIEVEFFSELSDEERPRYNAEIEVMTDANDSELDLAVLKVEGIPKDIQPLKFRAGRVRRNTPVRVIGHPFNVDEPWNSASGEVTNYYKDSSMLPIDANVAEGNSGGPVINEQMEVIAVMVRIRNNRDLALDLNQPSPNISQFSEATGGIGLAYRIDIVLDKLRQWRILN</sequence>
<dbReference type="InterPro" id="IPR019734">
    <property type="entry name" value="TPR_rpt"/>
</dbReference>
<reference evidence="4" key="1">
    <citation type="submission" date="2019-11" db="EMBL/GenBank/DDBJ databases">
        <title>Genomic insights into an expanded diversity of filamentous marine cyanobacteria reveals the extraordinary biosynthetic potential of Moorea and Okeania.</title>
        <authorList>
            <person name="Ferreira Leao T."/>
            <person name="Wang M."/>
            <person name="Moss N."/>
            <person name="Da Silva R."/>
            <person name="Sanders J."/>
            <person name="Nurk S."/>
            <person name="Gurevich A."/>
            <person name="Humphrey G."/>
            <person name="Reher R."/>
            <person name="Zhu Q."/>
            <person name="Belda-Ferre P."/>
            <person name="Glukhov E."/>
            <person name="Rex R."/>
            <person name="Dorrestein P.C."/>
            <person name="Knight R."/>
            <person name="Pevzner P."/>
            <person name="Gerwick W.H."/>
            <person name="Gerwick L."/>
        </authorList>
    </citation>
    <scope>NUCLEOTIDE SEQUENCE</scope>
    <source>
        <strain evidence="4">SIO1C4</strain>
    </source>
</reference>
<dbReference type="Gene3D" id="2.40.10.10">
    <property type="entry name" value="Trypsin-like serine proteases"/>
    <property type="match status" value="2"/>
</dbReference>
<dbReference type="PROSITE" id="PS50005">
    <property type="entry name" value="TPR"/>
    <property type="match status" value="3"/>
</dbReference>
<name>A0A6B3NGC6_9CYAN</name>
<dbReference type="InterPro" id="IPR011990">
    <property type="entry name" value="TPR-like_helical_dom_sf"/>
</dbReference>
<protein>
    <submittedName>
        <fullName evidence="4">Tetratricopeptide repeat protein</fullName>
    </submittedName>
</protein>
<comment type="caution">
    <text evidence="4">The sequence shown here is derived from an EMBL/GenBank/DDBJ whole genome shotgun (WGS) entry which is preliminary data.</text>
</comment>
<dbReference type="SUPFAM" id="SSF48452">
    <property type="entry name" value="TPR-like"/>
    <property type="match status" value="1"/>
</dbReference>
<dbReference type="InterPro" id="IPR043504">
    <property type="entry name" value="Peptidase_S1_PA_chymotrypsin"/>
</dbReference>
<dbReference type="InterPro" id="IPR009003">
    <property type="entry name" value="Peptidase_S1_PA"/>
</dbReference>
<dbReference type="InterPro" id="IPR051685">
    <property type="entry name" value="Ycf3/AcsC/BcsC/TPR_MFPF"/>
</dbReference>
<dbReference type="AlphaFoldDB" id="A0A6B3NGC6"/>
<feature type="non-terminal residue" evidence="4">
    <location>
        <position position="1"/>
    </location>
</feature>
<keyword evidence="1" id="KW-0677">Repeat</keyword>
<evidence type="ECO:0000313" key="4">
    <source>
        <dbReference type="EMBL" id="NER28338.1"/>
    </source>
</evidence>
<dbReference type="SMART" id="SM00028">
    <property type="entry name" value="TPR"/>
    <property type="match status" value="3"/>
</dbReference>
<dbReference type="PANTHER" id="PTHR44943:SF8">
    <property type="entry name" value="TPR REPEAT-CONTAINING PROTEIN MJ0263"/>
    <property type="match status" value="1"/>
</dbReference>
<evidence type="ECO:0000256" key="2">
    <source>
        <dbReference type="ARBA" id="ARBA00022803"/>
    </source>
</evidence>
<feature type="repeat" description="TPR" evidence="3">
    <location>
        <begin position="8"/>
        <end position="41"/>
    </location>
</feature>
<feature type="repeat" description="TPR" evidence="3">
    <location>
        <begin position="42"/>
        <end position="75"/>
    </location>
</feature>
<feature type="repeat" description="TPR" evidence="3">
    <location>
        <begin position="76"/>
        <end position="109"/>
    </location>
</feature>
<dbReference type="EMBL" id="JAAHFQ010000200">
    <property type="protein sequence ID" value="NER28338.1"/>
    <property type="molecule type" value="Genomic_DNA"/>
</dbReference>
<dbReference type="Pfam" id="PF13365">
    <property type="entry name" value="Trypsin_2"/>
    <property type="match status" value="1"/>
</dbReference>
<dbReference type="PROSITE" id="PS50293">
    <property type="entry name" value="TPR_REGION"/>
    <property type="match status" value="2"/>
</dbReference>
<proteinExistence type="predicted"/>
<accession>A0A6B3NGC6</accession>
<dbReference type="Pfam" id="PF00515">
    <property type="entry name" value="TPR_1"/>
    <property type="match status" value="1"/>
</dbReference>
<dbReference type="Gene3D" id="1.25.40.10">
    <property type="entry name" value="Tetratricopeptide repeat domain"/>
    <property type="match status" value="2"/>
</dbReference>
<gene>
    <name evidence="4" type="ORF">F6J89_12055</name>
</gene>
<evidence type="ECO:0000256" key="1">
    <source>
        <dbReference type="ARBA" id="ARBA00022737"/>
    </source>
</evidence>
<evidence type="ECO:0000256" key="3">
    <source>
        <dbReference type="PROSITE-ProRule" id="PRU00339"/>
    </source>
</evidence>
<organism evidence="4">
    <name type="scientific">Symploca sp. SIO1C4</name>
    <dbReference type="NCBI Taxonomy" id="2607765"/>
    <lineage>
        <taxon>Bacteria</taxon>
        <taxon>Bacillati</taxon>
        <taxon>Cyanobacteriota</taxon>
        <taxon>Cyanophyceae</taxon>
        <taxon>Coleofasciculales</taxon>
        <taxon>Coleofasciculaceae</taxon>
        <taxon>Symploca</taxon>
    </lineage>
</organism>
<keyword evidence="2 3" id="KW-0802">TPR repeat</keyword>
<dbReference type="SUPFAM" id="SSF50494">
    <property type="entry name" value="Trypsin-like serine proteases"/>
    <property type="match status" value="1"/>
</dbReference>
<dbReference type="PANTHER" id="PTHR44943">
    <property type="entry name" value="CELLULOSE SYNTHASE OPERON PROTEIN C"/>
    <property type="match status" value="1"/>
</dbReference>
<dbReference type="Pfam" id="PF13414">
    <property type="entry name" value="TPR_11"/>
    <property type="match status" value="1"/>
</dbReference>